<evidence type="ECO:0000256" key="9">
    <source>
        <dbReference type="SAM" id="SignalP"/>
    </source>
</evidence>
<name>A0A428MKE9_9BACT</name>
<dbReference type="PANTHER" id="PTHR46208">
    <property type="entry name" value="MITOCHONDRIAL IMPORT RECEPTOR SUBUNIT TOM70"/>
    <property type="match status" value="1"/>
</dbReference>
<protein>
    <submittedName>
        <fullName evidence="10">Tetratricopeptide repeat protein</fullName>
    </submittedName>
</protein>
<keyword evidence="6" id="KW-0472">Membrane</keyword>
<feature type="repeat" description="TPR" evidence="8">
    <location>
        <begin position="378"/>
        <end position="411"/>
    </location>
</feature>
<dbReference type="SMART" id="SM00028">
    <property type="entry name" value="TPR"/>
    <property type="match status" value="7"/>
</dbReference>
<dbReference type="AlphaFoldDB" id="A0A428MKE9"/>
<evidence type="ECO:0000256" key="8">
    <source>
        <dbReference type="PROSITE-ProRule" id="PRU00339"/>
    </source>
</evidence>
<feature type="repeat" description="TPR" evidence="8">
    <location>
        <begin position="100"/>
        <end position="133"/>
    </location>
</feature>
<evidence type="ECO:0000313" key="10">
    <source>
        <dbReference type="EMBL" id="RSL17414.1"/>
    </source>
</evidence>
<accession>A0A428MKE9</accession>
<evidence type="ECO:0000313" key="11">
    <source>
        <dbReference type="Proteomes" id="UP000269669"/>
    </source>
</evidence>
<evidence type="ECO:0000256" key="5">
    <source>
        <dbReference type="ARBA" id="ARBA00022989"/>
    </source>
</evidence>
<feature type="repeat" description="TPR" evidence="8">
    <location>
        <begin position="234"/>
        <end position="267"/>
    </location>
</feature>
<dbReference type="Pfam" id="PF13432">
    <property type="entry name" value="TPR_16"/>
    <property type="match status" value="2"/>
</dbReference>
<feature type="repeat" description="TPR" evidence="8">
    <location>
        <begin position="66"/>
        <end position="99"/>
    </location>
</feature>
<comment type="caution">
    <text evidence="10">The sequence shown here is derived from an EMBL/GenBank/DDBJ whole genome shotgun (WGS) entry which is preliminary data.</text>
</comment>
<evidence type="ECO:0000256" key="4">
    <source>
        <dbReference type="ARBA" id="ARBA00022803"/>
    </source>
</evidence>
<dbReference type="InterPro" id="IPR011990">
    <property type="entry name" value="TPR-like_helical_dom_sf"/>
</dbReference>
<comment type="similarity">
    <text evidence="7">Belongs to the Tom70 family.</text>
</comment>
<reference evidence="10 11" key="1">
    <citation type="submission" date="2018-12" db="EMBL/GenBank/DDBJ databases">
        <title>Sequencing of bacterial isolates from soil warming experiment in Harvard Forest, Massachusetts, USA.</title>
        <authorList>
            <person name="Deangelis K."/>
        </authorList>
    </citation>
    <scope>NUCLEOTIDE SEQUENCE [LARGE SCALE GENOMIC DNA]</scope>
    <source>
        <strain evidence="10 11">EB153</strain>
    </source>
</reference>
<feature type="repeat" description="TPR" evidence="8">
    <location>
        <begin position="134"/>
        <end position="167"/>
    </location>
</feature>
<dbReference type="PROSITE" id="PS50293">
    <property type="entry name" value="TPR_REGION"/>
    <property type="match status" value="1"/>
</dbReference>
<keyword evidence="4 8" id="KW-0802">TPR repeat</keyword>
<dbReference type="InterPro" id="IPR019734">
    <property type="entry name" value="TPR_rpt"/>
</dbReference>
<keyword evidence="3" id="KW-0677">Repeat</keyword>
<dbReference type="Proteomes" id="UP000269669">
    <property type="component" value="Unassembled WGS sequence"/>
</dbReference>
<evidence type="ECO:0000256" key="1">
    <source>
        <dbReference type="ARBA" id="ARBA00004167"/>
    </source>
</evidence>
<dbReference type="Pfam" id="PF13181">
    <property type="entry name" value="TPR_8"/>
    <property type="match status" value="1"/>
</dbReference>
<dbReference type="SUPFAM" id="SSF81901">
    <property type="entry name" value="HCP-like"/>
    <property type="match status" value="1"/>
</dbReference>
<sequence length="471" mass="52764">MSRMPRFRLGILCSLMVCATFAAADGDQKQKLDRQFQSAVAQYDAGRFAEAAAQLEDLLPQAPNNFEVEELLGMTYSALSQDTKAIKHLDAAVRLKPNSAAARTNLAASLSRSGKAELAGEQFQKALELEPRDYTANHNLGEFYIQSGKIAEAHPFLERAQRINPASYDNGYDLAMADLLTGRLDEARQLVQSMIQSKNTAELHNLLAQIEEKDGKFVAAANEFGTAAHMDPSEDNLFDWGSELLIHRTYEPAIDVFRQATRLYPNSPRLQIGLGMTLYSRGLYEEAVKSLLVAADLNPSDARCYLFLSKAYDSSPSQAEEVIQRFQRYSELEPNNALAQYYYAMSLWKGKRAEGSGLDLQAVESLLKKSISLNEKLPEAHVQLGNLYADQHQYAKSIPEYVRALELNPNLPDAHYRLGTDYVHVGQKDRAQNEFDVYQKLRAQHLAEVDKERIEVRQFVYSAKAAPSTKP</sequence>
<dbReference type="SUPFAM" id="SSF48452">
    <property type="entry name" value="TPR-like"/>
    <property type="match status" value="1"/>
</dbReference>
<organism evidence="10 11">
    <name type="scientific">Edaphobacter aggregans</name>
    <dbReference type="NCBI Taxonomy" id="570835"/>
    <lineage>
        <taxon>Bacteria</taxon>
        <taxon>Pseudomonadati</taxon>
        <taxon>Acidobacteriota</taxon>
        <taxon>Terriglobia</taxon>
        <taxon>Terriglobales</taxon>
        <taxon>Acidobacteriaceae</taxon>
        <taxon>Edaphobacter</taxon>
    </lineage>
</organism>
<dbReference type="PROSITE" id="PS50005">
    <property type="entry name" value="TPR"/>
    <property type="match status" value="6"/>
</dbReference>
<gene>
    <name evidence="10" type="ORF">EDE15_2947</name>
</gene>
<feature type="repeat" description="TPR" evidence="8">
    <location>
        <begin position="268"/>
        <end position="301"/>
    </location>
</feature>
<dbReference type="GO" id="GO:0016020">
    <property type="term" value="C:membrane"/>
    <property type="evidence" value="ECO:0007669"/>
    <property type="project" value="UniProtKB-SubCell"/>
</dbReference>
<evidence type="ECO:0000256" key="7">
    <source>
        <dbReference type="ARBA" id="ARBA00038030"/>
    </source>
</evidence>
<dbReference type="Gene3D" id="1.25.40.10">
    <property type="entry name" value="Tetratricopeptide repeat domain"/>
    <property type="match status" value="4"/>
</dbReference>
<evidence type="ECO:0000256" key="3">
    <source>
        <dbReference type="ARBA" id="ARBA00022737"/>
    </source>
</evidence>
<dbReference type="PANTHER" id="PTHR46208:SF1">
    <property type="entry name" value="MITOCHONDRIAL IMPORT RECEPTOR SUBUNIT TOM70"/>
    <property type="match status" value="1"/>
</dbReference>
<proteinExistence type="inferred from homology"/>
<keyword evidence="5" id="KW-1133">Transmembrane helix</keyword>
<dbReference type="Pfam" id="PF14559">
    <property type="entry name" value="TPR_19"/>
    <property type="match status" value="1"/>
</dbReference>
<feature type="signal peptide" evidence="9">
    <location>
        <begin position="1"/>
        <end position="24"/>
    </location>
</feature>
<evidence type="ECO:0000256" key="6">
    <source>
        <dbReference type="ARBA" id="ARBA00023136"/>
    </source>
</evidence>
<keyword evidence="11" id="KW-1185">Reference proteome</keyword>
<dbReference type="EMBL" id="RSDW01000001">
    <property type="protein sequence ID" value="RSL17414.1"/>
    <property type="molecule type" value="Genomic_DNA"/>
</dbReference>
<dbReference type="Pfam" id="PF13414">
    <property type="entry name" value="TPR_11"/>
    <property type="match status" value="1"/>
</dbReference>
<comment type="subcellular location">
    <subcellularLocation>
        <location evidence="1">Membrane</location>
        <topology evidence="1">Single-pass membrane protein</topology>
    </subcellularLocation>
</comment>
<keyword evidence="2" id="KW-0812">Transmembrane</keyword>
<keyword evidence="9" id="KW-0732">Signal</keyword>
<feature type="chain" id="PRO_5019555152" evidence="9">
    <location>
        <begin position="25"/>
        <end position="471"/>
    </location>
</feature>
<evidence type="ECO:0000256" key="2">
    <source>
        <dbReference type="ARBA" id="ARBA00022692"/>
    </source>
</evidence>